<keyword evidence="3 5" id="KW-1133">Transmembrane helix</keyword>
<keyword evidence="2 5" id="KW-0812">Transmembrane</keyword>
<evidence type="ECO:0000313" key="7">
    <source>
        <dbReference type="EMBL" id="MFB9315791.1"/>
    </source>
</evidence>
<feature type="transmembrane region" description="Helical" evidence="5">
    <location>
        <begin position="318"/>
        <end position="340"/>
    </location>
</feature>
<feature type="transmembrane region" description="Helical" evidence="5">
    <location>
        <begin position="352"/>
        <end position="375"/>
    </location>
</feature>
<dbReference type="InterPro" id="IPR049680">
    <property type="entry name" value="FLVCR1-2_SLC49-like"/>
</dbReference>
<evidence type="ECO:0000259" key="6">
    <source>
        <dbReference type="PROSITE" id="PS50850"/>
    </source>
</evidence>
<feature type="transmembrane region" description="Helical" evidence="5">
    <location>
        <begin position="84"/>
        <end position="105"/>
    </location>
</feature>
<feature type="transmembrane region" description="Helical" evidence="5">
    <location>
        <begin position="21"/>
        <end position="38"/>
    </location>
</feature>
<dbReference type="InterPro" id="IPR036259">
    <property type="entry name" value="MFS_trans_sf"/>
</dbReference>
<evidence type="ECO:0000256" key="4">
    <source>
        <dbReference type="ARBA" id="ARBA00023136"/>
    </source>
</evidence>
<evidence type="ECO:0000256" key="1">
    <source>
        <dbReference type="ARBA" id="ARBA00004651"/>
    </source>
</evidence>
<keyword evidence="4 5" id="KW-0472">Membrane</keyword>
<feature type="transmembrane region" description="Helical" evidence="5">
    <location>
        <begin position="262"/>
        <end position="282"/>
    </location>
</feature>
<comment type="subcellular location">
    <subcellularLocation>
        <location evidence="1">Cell membrane</location>
        <topology evidence="1">Multi-pass membrane protein</topology>
    </subcellularLocation>
</comment>
<organism evidence="7 8">
    <name type="scientific">Nocardioides plantarum</name>
    <dbReference type="NCBI Taxonomy" id="29299"/>
    <lineage>
        <taxon>Bacteria</taxon>
        <taxon>Bacillati</taxon>
        <taxon>Actinomycetota</taxon>
        <taxon>Actinomycetes</taxon>
        <taxon>Propionibacteriales</taxon>
        <taxon>Nocardioidaceae</taxon>
        <taxon>Nocardioides</taxon>
    </lineage>
</organism>
<feature type="transmembrane region" description="Helical" evidence="5">
    <location>
        <begin position="227"/>
        <end position="250"/>
    </location>
</feature>
<evidence type="ECO:0000256" key="3">
    <source>
        <dbReference type="ARBA" id="ARBA00022989"/>
    </source>
</evidence>
<dbReference type="Proteomes" id="UP001589750">
    <property type="component" value="Unassembled WGS sequence"/>
</dbReference>
<gene>
    <name evidence="7" type="ORF">ACFFRI_22295</name>
</gene>
<accession>A0ABV5KGC7</accession>
<proteinExistence type="predicted"/>
<evidence type="ECO:0000313" key="8">
    <source>
        <dbReference type="Proteomes" id="UP001589750"/>
    </source>
</evidence>
<evidence type="ECO:0000256" key="5">
    <source>
        <dbReference type="SAM" id="Phobius"/>
    </source>
</evidence>
<reference evidence="7 8" key="1">
    <citation type="submission" date="2024-09" db="EMBL/GenBank/DDBJ databases">
        <authorList>
            <person name="Sun Q."/>
            <person name="Mori K."/>
        </authorList>
    </citation>
    <scope>NUCLEOTIDE SEQUENCE [LARGE SCALE GENOMIC DNA]</scope>
    <source>
        <strain evidence="7 8">JCM 9626</strain>
    </source>
</reference>
<dbReference type="SUPFAM" id="SSF103473">
    <property type="entry name" value="MFS general substrate transporter"/>
    <property type="match status" value="1"/>
</dbReference>
<dbReference type="Pfam" id="PF07690">
    <property type="entry name" value="MFS_1"/>
    <property type="match status" value="1"/>
</dbReference>
<dbReference type="PANTHER" id="PTHR10924:SF6">
    <property type="entry name" value="SOLUTE CARRIER FAMILY 49 MEMBER A3"/>
    <property type="match status" value="1"/>
</dbReference>
<dbReference type="PANTHER" id="PTHR10924">
    <property type="entry name" value="MAJOR FACILITATOR SUPERFAMILY PROTEIN-RELATED"/>
    <property type="match status" value="1"/>
</dbReference>
<feature type="transmembrane region" description="Helical" evidence="5">
    <location>
        <begin position="144"/>
        <end position="163"/>
    </location>
</feature>
<feature type="transmembrane region" description="Helical" evidence="5">
    <location>
        <begin position="294"/>
        <end position="312"/>
    </location>
</feature>
<feature type="transmembrane region" description="Helical" evidence="5">
    <location>
        <begin position="381"/>
        <end position="399"/>
    </location>
</feature>
<dbReference type="RefSeq" id="WP_140009586.1">
    <property type="nucleotide sequence ID" value="NZ_JBHMDG010000047.1"/>
</dbReference>
<feature type="domain" description="Major facilitator superfamily (MFS) profile" evidence="6">
    <location>
        <begin position="20"/>
        <end position="404"/>
    </location>
</feature>
<evidence type="ECO:0000256" key="2">
    <source>
        <dbReference type="ARBA" id="ARBA00022692"/>
    </source>
</evidence>
<keyword evidence="8" id="KW-1185">Reference proteome</keyword>
<comment type="caution">
    <text evidence="7">The sequence shown here is derived from an EMBL/GenBank/DDBJ whole genome shotgun (WGS) entry which is preliminary data.</text>
</comment>
<dbReference type="Gene3D" id="1.20.1250.20">
    <property type="entry name" value="MFS general substrate transporter like domains"/>
    <property type="match status" value="2"/>
</dbReference>
<sequence length="406" mass="40869">MAQTAQPRTPDHGFRTAGRTVVLATFAALVVVTQVLWLTFSPVTDEVAGDLGVGSGRIGDLTALNPLVFVVLALPAGRWLDRRLAPTLACGAALTALGATVRALGPDSFTTLLCGQIVVSLGQPLVVGATTAVAVRFAPARSRATVIALVSAAQFVGILVAALSTGPLYDAVGLDGLVRAQAVLAVAVALAVAVSVLGVAPLHDGARDGHDDVRRDAESGAGRRLDPFLVGLAVTLFVGVGVFNAVATWLDSVLDDLGEPDAAGGLIAAMTVAGILGSLVLPGWASRTGRRRQVLVGAAVVTVTCFVVAALAEDVVVLGVVLVVVGLALLPCLPIALEWAEVRLGADRAARGTTLLLLAGNAGGVVLVLTVQAFLSSPAAALGAVAVVALPAVVATLTLPRDAPVR</sequence>
<dbReference type="EMBL" id="JBHMDG010000047">
    <property type="protein sequence ID" value="MFB9315791.1"/>
    <property type="molecule type" value="Genomic_DNA"/>
</dbReference>
<name>A0ABV5KGC7_9ACTN</name>
<dbReference type="PROSITE" id="PS50850">
    <property type="entry name" value="MFS"/>
    <property type="match status" value="1"/>
</dbReference>
<feature type="transmembrane region" description="Helical" evidence="5">
    <location>
        <begin position="117"/>
        <end position="137"/>
    </location>
</feature>
<feature type="transmembrane region" description="Helical" evidence="5">
    <location>
        <begin position="183"/>
        <end position="206"/>
    </location>
</feature>
<feature type="transmembrane region" description="Helical" evidence="5">
    <location>
        <begin position="58"/>
        <end position="77"/>
    </location>
</feature>
<dbReference type="InterPro" id="IPR011701">
    <property type="entry name" value="MFS"/>
</dbReference>
<protein>
    <submittedName>
        <fullName evidence="7">MFS transporter</fullName>
    </submittedName>
</protein>
<dbReference type="InterPro" id="IPR020846">
    <property type="entry name" value="MFS_dom"/>
</dbReference>